<dbReference type="SUPFAM" id="SSF63380">
    <property type="entry name" value="Riboflavin synthase domain-like"/>
    <property type="match status" value="1"/>
</dbReference>
<dbReference type="EMBL" id="JAVIDA010000017">
    <property type="protein sequence ID" value="MDQ9072266.1"/>
    <property type="molecule type" value="Genomic_DNA"/>
</dbReference>
<evidence type="ECO:0000313" key="4">
    <source>
        <dbReference type="Proteomes" id="UP001243195"/>
    </source>
</evidence>
<dbReference type="InterPro" id="IPR039261">
    <property type="entry name" value="FNR_nucleotide-bd"/>
</dbReference>
<dbReference type="InterPro" id="IPR017938">
    <property type="entry name" value="Riboflavin_synthase-like_b-brl"/>
</dbReference>
<proteinExistence type="inferred from homology"/>
<dbReference type="InterPro" id="IPR039374">
    <property type="entry name" value="SIP_fam"/>
</dbReference>
<organism evidence="3 4">
    <name type="scientific">Acinetobacter gerneri</name>
    <dbReference type="NCBI Taxonomy" id="202952"/>
    <lineage>
        <taxon>Bacteria</taxon>
        <taxon>Pseudomonadati</taxon>
        <taxon>Pseudomonadota</taxon>
        <taxon>Gammaproteobacteria</taxon>
        <taxon>Moraxellales</taxon>
        <taxon>Moraxellaceae</taxon>
        <taxon>Acinetobacter</taxon>
    </lineage>
</organism>
<accession>A0AAW8JHK3</accession>
<dbReference type="PROSITE" id="PS51384">
    <property type="entry name" value="FAD_FR"/>
    <property type="match status" value="1"/>
</dbReference>
<dbReference type="InterPro" id="IPR017927">
    <property type="entry name" value="FAD-bd_FR_type"/>
</dbReference>
<dbReference type="InterPro" id="IPR007037">
    <property type="entry name" value="SIP_rossman_dom"/>
</dbReference>
<dbReference type="Proteomes" id="UP001243195">
    <property type="component" value="Unassembled WGS sequence"/>
</dbReference>
<evidence type="ECO:0000313" key="3">
    <source>
        <dbReference type="EMBL" id="MDQ9072266.1"/>
    </source>
</evidence>
<dbReference type="CDD" id="cd06193">
    <property type="entry name" value="siderophore_interacting"/>
    <property type="match status" value="1"/>
</dbReference>
<name>A0AAW8JHK3_9GAMM</name>
<evidence type="ECO:0000259" key="2">
    <source>
        <dbReference type="PROSITE" id="PS51384"/>
    </source>
</evidence>
<dbReference type="PANTHER" id="PTHR30157:SF0">
    <property type="entry name" value="NADPH-DEPENDENT FERRIC-CHELATE REDUCTASE"/>
    <property type="match status" value="1"/>
</dbReference>
<dbReference type="InterPro" id="IPR013113">
    <property type="entry name" value="SIP_FAD-bd"/>
</dbReference>
<dbReference type="Pfam" id="PF08021">
    <property type="entry name" value="FAD_binding_9"/>
    <property type="match status" value="1"/>
</dbReference>
<evidence type="ECO:0000256" key="1">
    <source>
        <dbReference type="ARBA" id="ARBA00035644"/>
    </source>
</evidence>
<gene>
    <name evidence="3" type="ORF">RFH51_12435</name>
</gene>
<dbReference type="GO" id="GO:0016491">
    <property type="term" value="F:oxidoreductase activity"/>
    <property type="evidence" value="ECO:0007669"/>
    <property type="project" value="InterPro"/>
</dbReference>
<comment type="similarity">
    <text evidence="1">Belongs to the SIP oxidoreductase family.</text>
</comment>
<dbReference type="AlphaFoldDB" id="A0AAW8JHK3"/>
<dbReference type="Gene3D" id="2.40.30.10">
    <property type="entry name" value="Translation factors"/>
    <property type="match status" value="1"/>
</dbReference>
<dbReference type="Pfam" id="PF04954">
    <property type="entry name" value="SIP"/>
    <property type="match status" value="1"/>
</dbReference>
<protein>
    <submittedName>
        <fullName evidence="3">Siderophore-interacting protein</fullName>
    </submittedName>
</protein>
<sequence>MNTVTSKQNLKSFTDKNAARHDMQQIEMSIVSITQPFPSIARITGKIDTSQAESWALPNVALRLLFANSENNLPISRVYTVRAFDAEKSEIEIDLVKHADLSPAMQWLNTVQVGDNIKIIGPRPHFAPDFSLDKHVVMFADDTAIPALYSILQHWQKGISADLYIESFEENIIQQLPLSDQIRIHFLHKTDHHQTGWLFASALEIDDCTNKTIWAACERSEARALRELFLEEHKMDKNLVKISGYWKAGVSSSDLDKVRAKHYLQHTQQGKTLAEYDDLDMPNEIENDISKDSL</sequence>
<dbReference type="RefSeq" id="WP_308956693.1">
    <property type="nucleotide sequence ID" value="NZ_JAVICY010000020.1"/>
</dbReference>
<comment type="caution">
    <text evidence="3">The sequence shown here is derived from an EMBL/GenBank/DDBJ whole genome shotgun (WGS) entry which is preliminary data.</text>
</comment>
<dbReference type="PANTHER" id="PTHR30157">
    <property type="entry name" value="FERRIC REDUCTASE, NADPH-DEPENDENT"/>
    <property type="match status" value="1"/>
</dbReference>
<reference evidence="3" key="1">
    <citation type="submission" date="2023-08" db="EMBL/GenBank/DDBJ databases">
        <title>Emergence of clinically-relevant ST2 carbapenem-resistant Acinetobacter baumannii strains in hospital sewages in Zhejiang, East of China.</title>
        <authorList>
            <person name="Kaichao C."/>
            <person name="Zhang R."/>
        </authorList>
    </citation>
    <scope>NUCLEOTIDE SEQUENCE</scope>
    <source>
        <strain evidence="3">M-SY-60</strain>
    </source>
</reference>
<dbReference type="Gene3D" id="3.40.50.80">
    <property type="entry name" value="Nucleotide-binding domain of ferredoxin-NADP reductase (FNR) module"/>
    <property type="match status" value="1"/>
</dbReference>
<feature type="domain" description="FAD-binding FR-type" evidence="2">
    <location>
        <begin position="1"/>
        <end position="129"/>
    </location>
</feature>